<dbReference type="PANTHER" id="PTHR36849:SF1">
    <property type="entry name" value="CYTOPLASMIC PROTEIN"/>
    <property type="match status" value="1"/>
</dbReference>
<gene>
    <name evidence="1" type="ORF">IV81_GL000336</name>
</gene>
<dbReference type="RefSeq" id="WP_057803347.1">
    <property type="nucleotide sequence ID" value="NZ_JQBX01000011.1"/>
</dbReference>
<sequence length="121" mass="14350">MGKIEIVRIYDHEQPQDAYRILVDRVWPRGISKVRAKLDRWAKEIAPTADLRKWFNHEDEKYSEFRTKYEKELDSNPATSEFIDSVEAQLEKSDVLFLFAAKNIPHNQAVVLKEYVEKKLK</sequence>
<evidence type="ECO:0000313" key="2">
    <source>
        <dbReference type="Proteomes" id="UP000051859"/>
    </source>
</evidence>
<dbReference type="AlphaFoldDB" id="A0A0R2KWA1"/>
<dbReference type="STRING" id="331679.IV81_GL000336"/>
<protein>
    <submittedName>
        <fullName evidence="1">Marr family transcriptional regulator</fullName>
    </submittedName>
</protein>
<dbReference type="PANTHER" id="PTHR36849">
    <property type="entry name" value="CYTOPLASMIC PROTEIN-RELATED"/>
    <property type="match status" value="1"/>
</dbReference>
<comment type="caution">
    <text evidence="1">The sequence shown here is derived from an EMBL/GenBank/DDBJ whole genome shotgun (WGS) entry which is preliminary data.</text>
</comment>
<dbReference type="Proteomes" id="UP000051859">
    <property type="component" value="Unassembled WGS sequence"/>
</dbReference>
<dbReference type="InterPro" id="IPR052552">
    <property type="entry name" value="YeaO-like"/>
</dbReference>
<accession>A0A0R2KWA1</accession>
<reference evidence="1 2" key="1">
    <citation type="journal article" date="2015" name="Genome Announc.">
        <title>Expanding the biotechnology potential of lactobacilli through comparative genomics of 213 strains and associated genera.</title>
        <authorList>
            <person name="Sun Z."/>
            <person name="Harris H.M."/>
            <person name="McCann A."/>
            <person name="Guo C."/>
            <person name="Argimon S."/>
            <person name="Zhang W."/>
            <person name="Yang X."/>
            <person name="Jeffery I.B."/>
            <person name="Cooney J.C."/>
            <person name="Kagawa T.F."/>
            <person name="Liu W."/>
            <person name="Song Y."/>
            <person name="Salvetti E."/>
            <person name="Wrobel A."/>
            <person name="Rasinkangas P."/>
            <person name="Parkhill J."/>
            <person name="Rea M.C."/>
            <person name="O'Sullivan O."/>
            <person name="Ritari J."/>
            <person name="Douillard F.P."/>
            <person name="Paul Ross R."/>
            <person name="Yang R."/>
            <person name="Briner A.E."/>
            <person name="Felis G.E."/>
            <person name="de Vos W.M."/>
            <person name="Barrangou R."/>
            <person name="Klaenhammer T.R."/>
            <person name="Caufield P.W."/>
            <person name="Cui Y."/>
            <person name="Zhang H."/>
            <person name="O'Toole P.W."/>
        </authorList>
    </citation>
    <scope>NUCLEOTIDE SEQUENCE [LARGE SCALE GENOMIC DNA]</scope>
    <source>
        <strain evidence="1 2">DSM 18001</strain>
    </source>
</reference>
<keyword evidence="2" id="KW-1185">Reference proteome</keyword>
<evidence type="ECO:0000313" key="1">
    <source>
        <dbReference type="EMBL" id="KRN93758.1"/>
    </source>
</evidence>
<organism evidence="1 2">
    <name type="scientific">Pediococcus stilesii</name>
    <dbReference type="NCBI Taxonomy" id="331679"/>
    <lineage>
        <taxon>Bacteria</taxon>
        <taxon>Bacillati</taxon>
        <taxon>Bacillota</taxon>
        <taxon>Bacilli</taxon>
        <taxon>Lactobacillales</taxon>
        <taxon>Lactobacillaceae</taxon>
        <taxon>Pediococcus</taxon>
    </lineage>
</organism>
<dbReference type="Pfam" id="PF22752">
    <property type="entry name" value="DUF488-N3i"/>
    <property type="match status" value="1"/>
</dbReference>
<proteinExistence type="predicted"/>
<dbReference type="PATRIC" id="fig|331679.3.peg.342"/>
<name>A0A0R2KWA1_9LACO</name>
<dbReference type="EMBL" id="JQBX01000011">
    <property type="protein sequence ID" value="KRN93758.1"/>
    <property type="molecule type" value="Genomic_DNA"/>
</dbReference>